<proteinExistence type="predicted"/>
<comment type="caution">
    <text evidence="1">The sequence shown here is derived from an EMBL/GenBank/DDBJ whole genome shotgun (WGS) entry which is preliminary data.</text>
</comment>
<protein>
    <submittedName>
        <fullName evidence="1">Uncharacterized protein</fullName>
    </submittedName>
</protein>
<evidence type="ECO:0000313" key="1">
    <source>
        <dbReference type="EMBL" id="MPN34515.1"/>
    </source>
</evidence>
<accession>A0A645H6A8</accession>
<sequence length="107" mass="11729">MRVDGLDTLGYVAQYLHGRFPFRHGGDGCAALHKGIDPCRMAEGVIPRQYQQGAVMRGDTVEALHRLFGIADIVVMGKHDPFRVGGRPGGVGYIGQRIWLHAVHPLL</sequence>
<gene>
    <name evidence="1" type="ORF">SDC9_182009</name>
</gene>
<dbReference type="EMBL" id="VSSQ01087599">
    <property type="protein sequence ID" value="MPN34515.1"/>
    <property type="molecule type" value="Genomic_DNA"/>
</dbReference>
<reference evidence="1" key="1">
    <citation type="submission" date="2019-08" db="EMBL/GenBank/DDBJ databases">
        <authorList>
            <person name="Kucharzyk K."/>
            <person name="Murdoch R.W."/>
            <person name="Higgins S."/>
            <person name="Loffler F."/>
        </authorList>
    </citation>
    <scope>NUCLEOTIDE SEQUENCE</scope>
</reference>
<dbReference type="AlphaFoldDB" id="A0A645H6A8"/>
<name>A0A645H6A8_9ZZZZ</name>
<organism evidence="1">
    <name type="scientific">bioreactor metagenome</name>
    <dbReference type="NCBI Taxonomy" id="1076179"/>
    <lineage>
        <taxon>unclassified sequences</taxon>
        <taxon>metagenomes</taxon>
        <taxon>ecological metagenomes</taxon>
    </lineage>
</organism>